<dbReference type="EMBL" id="VHSG01000009">
    <property type="protein sequence ID" value="TQV81009.1"/>
    <property type="molecule type" value="Genomic_DNA"/>
</dbReference>
<comment type="caution">
    <text evidence="8">The sequence shown here is derived from an EMBL/GenBank/DDBJ whole genome shotgun (WGS) entry which is preliminary data.</text>
</comment>
<evidence type="ECO:0000259" key="7">
    <source>
        <dbReference type="Pfam" id="PF00291"/>
    </source>
</evidence>
<reference evidence="8 9" key="1">
    <citation type="submission" date="2019-06" db="EMBL/GenBank/DDBJ databases">
        <title>Whole genome sequence for Cellvibrionaceae sp. R142.</title>
        <authorList>
            <person name="Wang G."/>
        </authorList>
    </citation>
    <scope>NUCLEOTIDE SEQUENCE [LARGE SCALE GENOMIC DNA]</scope>
    <source>
        <strain evidence="8 9">R142</strain>
    </source>
</reference>
<feature type="modified residue" description="N6-(pyridoxal phosphate)lysine" evidence="5">
    <location>
        <position position="71"/>
    </location>
</feature>
<dbReference type="AlphaFoldDB" id="A0A545TUX7"/>
<dbReference type="Gene3D" id="3.40.50.1100">
    <property type="match status" value="2"/>
</dbReference>
<dbReference type="InterPro" id="IPR001926">
    <property type="entry name" value="TrpB-like_PALP"/>
</dbReference>
<dbReference type="InterPro" id="IPR027278">
    <property type="entry name" value="ACCD_DCysDesulf"/>
</dbReference>
<organism evidence="8 9">
    <name type="scientific">Exilibacterium tricleocarpae</name>
    <dbReference type="NCBI Taxonomy" id="2591008"/>
    <lineage>
        <taxon>Bacteria</taxon>
        <taxon>Pseudomonadati</taxon>
        <taxon>Pseudomonadota</taxon>
        <taxon>Gammaproteobacteria</taxon>
        <taxon>Cellvibrionales</taxon>
        <taxon>Cellvibrionaceae</taxon>
        <taxon>Exilibacterium</taxon>
    </lineage>
</organism>
<dbReference type="PANTHER" id="PTHR43780:SF2">
    <property type="entry name" value="1-AMINOCYCLOPROPANE-1-CARBOXYLATE DEAMINASE-RELATED"/>
    <property type="match status" value="1"/>
</dbReference>
<sequence>MLRTPVQCDYPGRGLGPPPPVLTANTDLLSPQQAAAQTPLQPIDWPDFTAAGLQVFIKREDLVDAACSGNKYYKLYEHLRLARGQGARQILSFGGAYSNHIHALAAMGQRLGLATIGVIRGERPRQLSPTLRDAEAWGMRLDFLSRADYREKHTAALQARLAQRWGEFYCVPEGGGDRLGALGCRALAVGILTQVPGGVDHVCVPCGTGATLAGIASALPAQVLAHGFAVLKENPGGEDSLEARITAILKELGATAARWVLHRDFHGGGYAKFPPDLRAFMAAFETHTGIFLDPVYTAKMLWGLSRLASLGKFEKRARIVVIHTGGLQGRRGFDLD</sequence>
<keyword evidence="3 5" id="KW-0663">Pyridoxal phosphate</keyword>
<gene>
    <name evidence="8" type="ORF">FKG94_09950</name>
</gene>
<evidence type="ECO:0000256" key="6">
    <source>
        <dbReference type="SAM" id="MobiDB-lite"/>
    </source>
</evidence>
<comment type="similarity">
    <text evidence="2">Belongs to the ACC deaminase/D-cysteine desulfhydrase family.</text>
</comment>
<evidence type="ECO:0000313" key="9">
    <source>
        <dbReference type="Proteomes" id="UP000319732"/>
    </source>
</evidence>
<evidence type="ECO:0000256" key="2">
    <source>
        <dbReference type="ARBA" id="ARBA00008639"/>
    </source>
</evidence>
<dbReference type="SUPFAM" id="SSF53686">
    <property type="entry name" value="Tryptophan synthase beta subunit-like PLP-dependent enzymes"/>
    <property type="match status" value="1"/>
</dbReference>
<dbReference type="InterPro" id="IPR036052">
    <property type="entry name" value="TrpB-like_PALP_sf"/>
</dbReference>
<feature type="region of interest" description="Disordered" evidence="6">
    <location>
        <begin position="1"/>
        <end position="20"/>
    </location>
</feature>
<comment type="cofactor">
    <cofactor evidence="1">
        <name>pyridoxal 5'-phosphate</name>
        <dbReference type="ChEBI" id="CHEBI:597326"/>
    </cofactor>
</comment>
<dbReference type="Pfam" id="PF00291">
    <property type="entry name" value="PALP"/>
    <property type="match status" value="1"/>
</dbReference>
<dbReference type="OrthoDB" id="9801249at2"/>
<dbReference type="Proteomes" id="UP000319732">
    <property type="component" value="Unassembled WGS sequence"/>
</dbReference>
<feature type="active site" description="Nucleophile" evidence="4">
    <location>
        <position position="98"/>
    </location>
</feature>
<evidence type="ECO:0000256" key="3">
    <source>
        <dbReference type="ARBA" id="ARBA00022898"/>
    </source>
</evidence>
<accession>A0A545TUX7</accession>
<keyword evidence="9" id="KW-1185">Reference proteome</keyword>
<evidence type="ECO:0000256" key="5">
    <source>
        <dbReference type="PIRSR" id="PIRSR006278-2"/>
    </source>
</evidence>
<name>A0A545TUX7_9GAMM</name>
<evidence type="ECO:0000313" key="8">
    <source>
        <dbReference type="EMBL" id="TQV81009.1"/>
    </source>
</evidence>
<evidence type="ECO:0000256" key="1">
    <source>
        <dbReference type="ARBA" id="ARBA00001933"/>
    </source>
</evidence>
<evidence type="ECO:0000256" key="4">
    <source>
        <dbReference type="PIRSR" id="PIRSR006278-1"/>
    </source>
</evidence>
<proteinExistence type="inferred from homology"/>
<protein>
    <submittedName>
        <fullName evidence="8">Pyridoxal-phosphate dependent enzyme</fullName>
    </submittedName>
</protein>
<dbReference type="PIRSF" id="PIRSF006278">
    <property type="entry name" value="ACCD_DCysDesulf"/>
    <property type="match status" value="1"/>
</dbReference>
<feature type="domain" description="Tryptophan synthase beta chain-like PALP" evidence="7">
    <location>
        <begin position="33"/>
        <end position="325"/>
    </location>
</feature>
<dbReference type="GO" id="GO:0019148">
    <property type="term" value="F:D-cysteine desulfhydrase activity"/>
    <property type="evidence" value="ECO:0007669"/>
    <property type="project" value="TreeGrafter"/>
</dbReference>
<dbReference type="PANTHER" id="PTHR43780">
    <property type="entry name" value="1-AMINOCYCLOPROPANE-1-CARBOXYLATE DEAMINASE-RELATED"/>
    <property type="match status" value="1"/>
</dbReference>